<dbReference type="Proteomes" id="UP001150941">
    <property type="component" value="Unassembled WGS sequence"/>
</dbReference>
<dbReference type="Pfam" id="PF04851">
    <property type="entry name" value="ResIII"/>
    <property type="match status" value="1"/>
</dbReference>
<dbReference type="PANTHER" id="PTHR14950">
    <property type="entry name" value="DICER-RELATED"/>
    <property type="match status" value="1"/>
</dbReference>
<evidence type="ECO:0000256" key="5">
    <source>
        <dbReference type="ARBA" id="ARBA00022723"/>
    </source>
</evidence>
<evidence type="ECO:0000256" key="1">
    <source>
        <dbReference type="ARBA" id="ARBA00001936"/>
    </source>
</evidence>
<reference evidence="25" key="1">
    <citation type="submission" date="2022-11" db="EMBL/GenBank/DDBJ databases">
        <authorList>
            <person name="Petersen C."/>
        </authorList>
    </citation>
    <scope>NUCLEOTIDE SEQUENCE</scope>
    <source>
        <strain evidence="25">IBT 19713</strain>
    </source>
</reference>
<evidence type="ECO:0000256" key="8">
    <source>
        <dbReference type="ARBA" id="ARBA00022801"/>
    </source>
</evidence>
<dbReference type="GO" id="GO:0004525">
    <property type="term" value="F:ribonuclease III activity"/>
    <property type="evidence" value="ECO:0007669"/>
    <property type="project" value="InterPro"/>
</dbReference>
<keyword evidence="5" id="KW-0479">Metal-binding</keyword>
<comment type="cofactor">
    <cofactor evidence="1">
        <name>Mn(2+)</name>
        <dbReference type="ChEBI" id="CHEBI:29035"/>
    </cofactor>
</comment>
<dbReference type="Gene3D" id="3.30.160.380">
    <property type="entry name" value="Dicer dimerisation domain"/>
    <property type="match status" value="1"/>
</dbReference>
<dbReference type="Pfam" id="PF24995">
    <property type="entry name" value="DSRM_2"/>
    <property type="match status" value="1"/>
</dbReference>
<keyword evidence="12" id="KW-0460">Magnesium</keyword>
<keyword evidence="14" id="KW-0051">Antiviral defense</keyword>
<dbReference type="InterPro" id="IPR005034">
    <property type="entry name" value="Dicer_dimerisation"/>
</dbReference>
<evidence type="ECO:0000256" key="7">
    <source>
        <dbReference type="ARBA" id="ARBA00022741"/>
    </source>
</evidence>
<dbReference type="PANTHER" id="PTHR14950:SF62">
    <property type="entry name" value="DICER-LIKE PROTEIN 1"/>
    <property type="match status" value="1"/>
</dbReference>
<evidence type="ECO:0000256" key="3">
    <source>
        <dbReference type="ARBA" id="ARBA00020797"/>
    </source>
</evidence>
<dbReference type="Gene3D" id="1.10.1520.10">
    <property type="entry name" value="Ribonuclease III domain"/>
    <property type="match status" value="2"/>
</dbReference>
<evidence type="ECO:0000256" key="17">
    <source>
        <dbReference type="ARBA" id="ARBA00035116"/>
    </source>
</evidence>
<comment type="function">
    <text evidence="16">Dicer-like endonuclease involved in cleaving double-stranded RNA in the RNA interference (RNAi) pathway. Produces 21 to 25 bp dsRNAs (siRNAs) which target the selective destruction of homologous RNAs leading to sequence-specific suppression of gene expression, called post-transcriptional gene silencing (PTGS). Part of a broad host defense response against viral infection and transposons.</text>
</comment>
<evidence type="ECO:0000256" key="6">
    <source>
        <dbReference type="ARBA" id="ARBA00022737"/>
    </source>
</evidence>
<feature type="domain" description="Helicase C-terminal" evidence="23">
    <location>
        <begin position="418"/>
        <end position="574"/>
    </location>
</feature>
<evidence type="ECO:0000259" key="20">
    <source>
        <dbReference type="PROSITE" id="PS50142"/>
    </source>
</evidence>
<dbReference type="Pfam" id="PF03368">
    <property type="entry name" value="Dicer_dimer"/>
    <property type="match status" value="1"/>
</dbReference>
<evidence type="ECO:0000259" key="24">
    <source>
        <dbReference type="PROSITE" id="PS51327"/>
    </source>
</evidence>
<dbReference type="PROSITE" id="PS50821">
    <property type="entry name" value="PAZ"/>
    <property type="match status" value="1"/>
</dbReference>
<proteinExistence type="inferred from homology"/>
<dbReference type="GO" id="GO:0004386">
    <property type="term" value="F:helicase activity"/>
    <property type="evidence" value="ECO:0007669"/>
    <property type="project" value="UniProtKB-KW"/>
</dbReference>
<keyword evidence="8" id="KW-0378">Hydrolase</keyword>
<dbReference type="Pfam" id="PF00636">
    <property type="entry name" value="Ribonuclease_3"/>
    <property type="match status" value="2"/>
</dbReference>
<dbReference type="PROSITE" id="PS51192">
    <property type="entry name" value="HELICASE_ATP_BIND_1"/>
    <property type="match status" value="1"/>
</dbReference>
<dbReference type="CDD" id="cd18034">
    <property type="entry name" value="DEXHc_dicer"/>
    <property type="match status" value="1"/>
</dbReference>
<protein>
    <recommendedName>
        <fullName evidence="3">Dicer-like protein 1</fullName>
    </recommendedName>
</protein>
<dbReference type="FunFam" id="1.10.1520.10:FF:000015">
    <property type="entry name" value="Dicer-like protein 1"/>
    <property type="match status" value="1"/>
</dbReference>
<dbReference type="InterPro" id="IPR056755">
    <property type="entry name" value="DSRM_2"/>
</dbReference>
<dbReference type="InterPro" id="IPR000999">
    <property type="entry name" value="RNase_III_dom"/>
</dbReference>
<accession>A0A9W9PHX0</accession>
<keyword evidence="4" id="KW-0930">Antiviral protein</keyword>
<evidence type="ECO:0000256" key="9">
    <source>
        <dbReference type="ARBA" id="ARBA00022806"/>
    </source>
</evidence>
<dbReference type="GO" id="GO:0050688">
    <property type="term" value="P:regulation of defense response to virus"/>
    <property type="evidence" value="ECO:0007669"/>
    <property type="project" value="UniProtKB-KW"/>
</dbReference>
<dbReference type="InterPro" id="IPR001650">
    <property type="entry name" value="Helicase_C-like"/>
</dbReference>
<dbReference type="GO" id="GO:0046872">
    <property type="term" value="F:metal ion binding"/>
    <property type="evidence" value="ECO:0007669"/>
    <property type="project" value="UniProtKB-KW"/>
</dbReference>
<dbReference type="Pfam" id="PF00271">
    <property type="entry name" value="Helicase_C"/>
    <property type="match status" value="1"/>
</dbReference>
<dbReference type="InterPro" id="IPR003100">
    <property type="entry name" value="PAZ_dom"/>
</dbReference>
<feature type="domain" description="Helicase ATP-binding" evidence="22">
    <location>
        <begin position="94"/>
        <end position="275"/>
    </location>
</feature>
<dbReference type="GO" id="GO:0005634">
    <property type="term" value="C:nucleus"/>
    <property type="evidence" value="ECO:0007669"/>
    <property type="project" value="TreeGrafter"/>
</dbReference>
<comment type="caution">
    <text evidence="25">The sequence shown here is derived from an EMBL/GenBank/DDBJ whole genome shotgun (WGS) entry which is preliminary data.</text>
</comment>
<dbReference type="CDD" id="cd00593">
    <property type="entry name" value="RIBOc"/>
    <property type="match status" value="2"/>
</dbReference>
<evidence type="ECO:0000313" key="25">
    <source>
        <dbReference type="EMBL" id="KAJ5246236.1"/>
    </source>
</evidence>
<dbReference type="GO" id="GO:0003723">
    <property type="term" value="F:RNA binding"/>
    <property type="evidence" value="ECO:0007669"/>
    <property type="project" value="UniProtKB-UniRule"/>
</dbReference>
<dbReference type="OrthoDB" id="416741at2759"/>
<dbReference type="GeneID" id="83197819"/>
<keyword evidence="7" id="KW-0547">Nucleotide-binding</keyword>
<dbReference type="SUPFAM" id="SSF69065">
    <property type="entry name" value="RNase III domain-like"/>
    <property type="match status" value="2"/>
</dbReference>
<feature type="domain" description="Dicer dsRNA-binding fold" evidence="24">
    <location>
        <begin position="610"/>
        <end position="700"/>
    </location>
</feature>
<dbReference type="InterPro" id="IPR027417">
    <property type="entry name" value="P-loop_NTPase"/>
</dbReference>
<dbReference type="PROSITE" id="PS51327">
    <property type="entry name" value="DICER_DSRBF"/>
    <property type="match status" value="1"/>
</dbReference>
<sequence>MTTMEDADNIRHSPDGSESEDEGTVAPTNISQIRRNQNAQFEALLAHRARYELPTQSKAEPASLRDEDLSIAGLVSRHDQGSSNLDPRAYQIELFERAKTRNIIAVLDTGAGKTLIAVLLLKHVLQKELVDRADGKAHRVAFFLVDSVTLVFQQAAVLRNNLDQNIALFYGAMGPDLWDEQTWNEHLKRNMVIVCTAQILNHALLNAFIKMRQINILIFDEAHHTKKEHPYARIIRDSYSKTEPEGRPKVFGMTASPVDAKVDIAQAASQLEDLLDSRIATTLKLPLLRQVVQRPSEETWPYKKLGPPFETELYQKIIAGYGDIKSLQPVFQFTKQASSELGIWCTDRIWEKALSDDVLPKLEGSVNRGTKLESQSPEMVEKEISRIHEISQIVRAHPKDHPLGAGQLSSKVELLLTLFQHHFGNSDNKKCIVFIEKRNTAKVLFELCQQLEIPNMRPGVLVGVRNVDLTARFTFRQQFLALVRFRKGEINCLFATSVAEEGLDIPDCNLVIRFNLYDTVIQYVQSRGRARHKDSTYVSMVEMGNEEHLRRIEEVRQGEKMMLEFCKALPKDRILDDGNDEYLQTVRQAGRSQRTYTIPSTGAKLTYPHAMAVLSRYAESLQSERDNFTQVTYFVISRDQSYYCEIVLPEKSPIRGLVGPIAPTKMMAKQSAAFDACMLLRKHHLLDDHFKSIYQKRLPAMRNAKLAIVSKKTNKYTMINKPSIWTLHQGVVPESLFALIISFHPSEPLSREHRSFMLLTRVKIPEFPAFPLYLENDTEAIIRTTALESVLSVSSDDLHHLSELMVSVFYDIFHKTFDLESTKFPYWVAPLKPSHAPAEKILLPAEVIDWEAINFVHENRELKWTEKMDTEFLMKHFLFDPWDGRKRYFPIAIDSTSCASDSVPPHLPRRRWMENLLNYSLSLGKSSRQKWLEYAKWDQPVIEAQCICLRRNFLDKATGPEKGEAGRLLICPQPLKISPLPLGLVTSLLAFPAIMCRMESYLIVMDGCRNLGLDISPQLALEAFTKDSDNTEEHRALQIHVQRGMGKNYERLEFLGDSVLKMATSIALFCQNPDDDEYDFHVNRMCLVCNRNMFNAAVKLRLYEYIRTRGFSRVGTHGIHLGVTLLHGRNYLRHPDFEGTHALGEKTIADVCEALIGAALLTGGKANRFDLAVKAVTLFVDSDSHKATCWEDYRASYAKPAYQMKTADGSDVDLAQKIFERLGYRFKYPRLLRSAFTHPSYPISWSKVPCYQRLEFLGDALLDMVCIEDLFHRYPDKDPQWLTEHKMAMVSNKFLGALTVKLGFHRHLLHFSNPIQANVTQYAEEIQMAADESEGSPDYWLNTRDAPKCLPDMLEAYLAAIFVDSDFEFNVIEDFFTAHVKPFFLDMSLYDTFANKHPTTFLYNQLTGIYGCSDYCLKSGEIPGVDGEEPQILAAVLVHGIPISEVIGISSRYAKVKASEKALEAISGILPEEFRIKFSCHCKASDADGVQQADVGTAI</sequence>
<dbReference type="FunFam" id="3.40.50.300:FF:001669">
    <property type="entry name" value="Dicer-like protein 1"/>
    <property type="match status" value="1"/>
</dbReference>
<feature type="region of interest" description="Disordered" evidence="19">
    <location>
        <begin position="1"/>
        <end position="27"/>
    </location>
</feature>
<keyword evidence="13 18" id="KW-0694">RNA-binding</keyword>
<organism evidence="25 26">
    <name type="scientific">Penicillium chermesinum</name>
    <dbReference type="NCBI Taxonomy" id="63820"/>
    <lineage>
        <taxon>Eukaryota</taxon>
        <taxon>Fungi</taxon>
        <taxon>Dikarya</taxon>
        <taxon>Ascomycota</taxon>
        <taxon>Pezizomycotina</taxon>
        <taxon>Eurotiomycetes</taxon>
        <taxon>Eurotiomycetidae</taxon>
        <taxon>Eurotiales</taxon>
        <taxon>Aspergillaceae</taxon>
        <taxon>Penicillium</taxon>
    </lineage>
</organism>
<evidence type="ECO:0000259" key="21">
    <source>
        <dbReference type="PROSITE" id="PS50821"/>
    </source>
</evidence>
<feature type="domain" description="PAZ" evidence="21">
    <location>
        <begin position="851"/>
        <end position="979"/>
    </location>
</feature>
<dbReference type="GO" id="GO:0005524">
    <property type="term" value="F:ATP binding"/>
    <property type="evidence" value="ECO:0007669"/>
    <property type="project" value="UniProtKB-KW"/>
</dbReference>
<dbReference type="PROSITE" id="PS50142">
    <property type="entry name" value="RNASE_3_2"/>
    <property type="match status" value="2"/>
</dbReference>
<dbReference type="PROSITE" id="PS00517">
    <property type="entry name" value="RNASE_3_1"/>
    <property type="match status" value="2"/>
</dbReference>
<comment type="cofactor">
    <cofactor evidence="2">
        <name>Mg(2+)</name>
        <dbReference type="ChEBI" id="CHEBI:18420"/>
    </cofactor>
</comment>
<dbReference type="SUPFAM" id="SSF52540">
    <property type="entry name" value="P-loop containing nucleoside triphosphate hydrolases"/>
    <property type="match status" value="1"/>
</dbReference>
<comment type="similarity">
    <text evidence="17 18">Belongs to the helicase family. Dicer subfamily.</text>
</comment>
<evidence type="ECO:0000256" key="4">
    <source>
        <dbReference type="ARBA" id="ARBA00022721"/>
    </source>
</evidence>
<evidence type="ECO:0000256" key="18">
    <source>
        <dbReference type="PROSITE-ProRule" id="PRU00657"/>
    </source>
</evidence>
<dbReference type="InterPro" id="IPR014001">
    <property type="entry name" value="Helicase_ATP-bd"/>
</dbReference>
<keyword evidence="26" id="KW-1185">Reference proteome</keyword>
<name>A0A9W9PHX0_9EURO</name>
<evidence type="ECO:0000256" key="19">
    <source>
        <dbReference type="SAM" id="MobiDB-lite"/>
    </source>
</evidence>
<dbReference type="EMBL" id="JAPQKS010000002">
    <property type="protein sequence ID" value="KAJ5246236.1"/>
    <property type="molecule type" value="Genomic_DNA"/>
</dbReference>
<evidence type="ECO:0000259" key="23">
    <source>
        <dbReference type="PROSITE" id="PS51194"/>
    </source>
</evidence>
<dbReference type="GO" id="GO:0003677">
    <property type="term" value="F:DNA binding"/>
    <property type="evidence" value="ECO:0007669"/>
    <property type="project" value="InterPro"/>
</dbReference>
<evidence type="ECO:0000256" key="11">
    <source>
        <dbReference type="ARBA" id="ARBA00022840"/>
    </source>
</evidence>
<dbReference type="SMART" id="SM00487">
    <property type="entry name" value="DEXDc"/>
    <property type="match status" value="1"/>
</dbReference>
<dbReference type="InterPro" id="IPR006935">
    <property type="entry name" value="Helicase/UvrB_N"/>
</dbReference>
<dbReference type="GO" id="GO:0030422">
    <property type="term" value="P:siRNA processing"/>
    <property type="evidence" value="ECO:0007669"/>
    <property type="project" value="TreeGrafter"/>
</dbReference>
<evidence type="ECO:0000256" key="14">
    <source>
        <dbReference type="ARBA" id="ARBA00023118"/>
    </source>
</evidence>
<keyword evidence="9" id="KW-0347">Helicase</keyword>
<feature type="domain" description="RNase III" evidence="20">
    <location>
        <begin position="1215"/>
        <end position="1366"/>
    </location>
</feature>
<evidence type="ECO:0000256" key="16">
    <source>
        <dbReference type="ARBA" id="ARBA00025403"/>
    </source>
</evidence>
<dbReference type="GO" id="GO:0051607">
    <property type="term" value="P:defense response to virus"/>
    <property type="evidence" value="ECO:0007669"/>
    <property type="project" value="UniProtKB-KW"/>
</dbReference>
<dbReference type="FunFam" id="3.40.50.300:FF:001988">
    <property type="entry name" value="Dicer-like protein 1"/>
    <property type="match status" value="1"/>
</dbReference>
<dbReference type="InterPro" id="IPR036389">
    <property type="entry name" value="RNase_III_sf"/>
</dbReference>
<evidence type="ECO:0000256" key="2">
    <source>
        <dbReference type="ARBA" id="ARBA00001946"/>
    </source>
</evidence>
<dbReference type="SMART" id="SM00535">
    <property type="entry name" value="RIBOc"/>
    <property type="match status" value="2"/>
</dbReference>
<feature type="domain" description="RNase III" evidence="20">
    <location>
        <begin position="1009"/>
        <end position="1164"/>
    </location>
</feature>
<keyword evidence="15" id="KW-0464">Manganese</keyword>
<dbReference type="InterPro" id="IPR038248">
    <property type="entry name" value="Dicer_dimer_sf"/>
</dbReference>
<evidence type="ECO:0000256" key="15">
    <source>
        <dbReference type="ARBA" id="ARBA00023211"/>
    </source>
</evidence>
<dbReference type="SMART" id="SM00490">
    <property type="entry name" value="HELICc"/>
    <property type="match status" value="1"/>
</dbReference>
<keyword evidence="6" id="KW-0677">Repeat</keyword>
<dbReference type="FunFam" id="1.10.1520.10:FF:000026">
    <property type="entry name" value="Dicer-like protein 1"/>
    <property type="match status" value="1"/>
</dbReference>
<keyword evidence="10" id="KW-0862">Zinc</keyword>
<dbReference type="PROSITE" id="PS51194">
    <property type="entry name" value="HELICASE_CTER"/>
    <property type="match status" value="1"/>
</dbReference>
<evidence type="ECO:0000256" key="10">
    <source>
        <dbReference type="ARBA" id="ARBA00022833"/>
    </source>
</evidence>
<evidence type="ECO:0000256" key="12">
    <source>
        <dbReference type="ARBA" id="ARBA00022842"/>
    </source>
</evidence>
<evidence type="ECO:0000259" key="22">
    <source>
        <dbReference type="PROSITE" id="PS51192"/>
    </source>
</evidence>
<dbReference type="RefSeq" id="XP_058333657.1">
    <property type="nucleotide sequence ID" value="XM_058470516.1"/>
</dbReference>
<reference evidence="25" key="2">
    <citation type="journal article" date="2023" name="IMA Fungus">
        <title>Comparative genomic study of the Penicillium genus elucidates a diverse pangenome and 15 lateral gene transfer events.</title>
        <authorList>
            <person name="Petersen C."/>
            <person name="Sorensen T."/>
            <person name="Nielsen M.R."/>
            <person name="Sondergaard T.E."/>
            <person name="Sorensen J.L."/>
            <person name="Fitzpatrick D.A."/>
            <person name="Frisvad J.C."/>
            <person name="Nielsen K.L."/>
        </authorList>
    </citation>
    <scope>NUCLEOTIDE SEQUENCE</scope>
    <source>
        <strain evidence="25">IBT 19713</strain>
    </source>
</reference>
<gene>
    <name evidence="25" type="ORF">N7468_001219</name>
</gene>
<keyword evidence="11" id="KW-0067">ATP-binding</keyword>
<evidence type="ECO:0000256" key="13">
    <source>
        <dbReference type="ARBA" id="ARBA00022884"/>
    </source>
</evidence>
<dbReference type="Gene3D" id="3.40.50.300">
    <property type="entry name" value="P-loop containing nucleotide triphosphate hydrolases"/>
    <property type="match status" value="2"/>
</dbReference>
<evidence type="ECO:0000313" key="26">
    <source>
        <dbReference type="Proteomes" id="UP001150941"/>
    </source>
</evidence>
<dbReference type="GO" id="GO:0005737">
    <property type="term" value="C:cytoplasm"/>
    <property type="evidence" value="ECO:0007669"/>
    <property type="project" value="TreeGrafter"/>
</dbReference>